<evidence type="ECO:0000256" key="1">
    <source>
        <dbReference type="ARBA" id="ARBA00022490"/>
    </source>
</evidence>
<keyword evidence="1 3" id="KW-0963">Cytoplasm</keyword>
<feature type="binding site" evidence="3">
    <location>
        <begin position="260"/>
        <end position="265"/>
    </location>
    <ligand>
        <name>Mo-bis(molybdopterin guanine dinucleotide)</name>
        <dbReference type="ChEBI" id="CHEBI:60539"/>
    </ligand>
</feature>
<gene>
    <name evidence="3 4" type="primary">fdhD</name>
    <name evidence="4" type="ORF">U7230_02895</name>
</gene>
<accession>A0ABZ1BZJ1</accession>
<dbReference type="RefSeq" id="WP_324717246.1">
    <property type="nucleotide sequence ID" value="NZ_CP141615.1"/>
</dbReference>
<dbReference type="PANTHER" id="PTHR30592">
    <property type="entry name" value="FORMATE DEHYDROGENASE"/>
    <property type="match status" value="1"/>
</dbReference>
<dbReference type="Proteomes" id="UP001332192">
    <property type="component" value="Chromosome"/>
</dbReference>
<dbReference type="HAMAP" id="MF_00187">
    <property type="entry name" value="FdhD"/>
    <property type="match status" value="1"/>
</dbReference>
<dbReference type="InterPro" id="IPR016193">
    <property type="entry name" value="Cytidine_deaminase-like"/>
</dbReference>
<proteinExistence type="inferred from homology"/>
<dbReference type="Gene3D" id="3.10.20.10">
    <property type="match status" value="1"/>
</dbReference>
<comment type="subcellular location">
    <subcellularLocation>
        <location evidence="3">Cytoplasm</location>
    </subcellularLocation>
</comment>
<dbReference type="PANTHER" id="PTHR30592:SF1">
    <property type="entry name" value="SULFUR CARRIER PROTEIN FDHD"/>
    <property type="match status" value="1"/>
</dbReference>
<feature type="active site" description="Cysteine persulfide intermediate" evidence="3">
    <location>
        <position position="118"/>
    </location>
</feature>
<sequence length="295" mass="31866">MARWRVGRVEGEALAWAMDTLVAEEPLEIRLRWGEGARFARVAVTMRTPGHDFDLAAGFLFTEGILDGLHQVWRLTYCADPTVDGAQRYNIVNVWVQDAGVCERLAAGSRDFRVSSSCGLCGKSSIESVRLQPAYRARPRVPRLDPRVIGQLPGELRRAQRLFDRTGGLHAAGLFDASGHLVAVREDVGRHNAVDKVVGSAFLSGGLPLSQHILVVSGRAGFEIVQKAAMAGIPAVVSVSAPTSLACEAAREWGLTLIGFARGERFNVYAGAERLCMRAGAHPAMQEREVAAPNG</sequence>
<keyword evidence="2 3" id="KW-0501">Molybdenum cofactor biosynthesis</keyword>
<dbReference type="SUPFAM" id="SSF53927">
    <property type="entry name" value="Cytidine deaminase-like"/>
    <property type="match status" value="1"/>
</dbReference>
<dbReference type="NCBIfam" id="TIGR00129">
    <property type="entry name" value="fdhD_narQ"/>
    <property type="match status" value="1"/>
</dbReference>
<dbReference type="PIRSF" id="PIRSF015626">
    <property type="entry name" value="FdhD"/>
    <property type="match status" value="1"/>
</dbReference>
<dbReference type="NCBIfam" id="NF001943">
    <property type="entry name" value="PRK00724.1-2"/>
    <property type="match status" value="1"/>
</dbReference>
<dbReference type="Pfam" id="PF02634">
    <property type="entry name" value="FdhD-NarQ"/>
    <property type="match status" value="1"/>
</dbReference>
<evidence type="ECO:0000256" key="2">
    <source>
        <dbReference type="ARBA" id="ARBA00023150"/>
    </source>
</evidence>
<dbReference type="Gene3D" id="3.40.140.10">
    <property type="entry name" value="Cytidine Deaminase, domain 2"/>
    <property type="match status" value="1"/>
</dbReference>
<keyword evidence="5" id="KW-1185">Reference proteome</keyword>
<dbReference type="InterPro" id="IPR003786">
    <property type="entry name" value="FdhD"/>
</dbReference>
<protein>
    <recommendedName>
        <fullName evidence="3">Sulfur carrier protein FdhD</fullName>
    </recommendedName>
</protein>
<evidence type="ECO:0000313" key="5">
    <source>
        <dbReference type="Proteomes" id="UP001332192"/>
    </source>
</evidence>
<comment type="function">
    <text evidence="3">Required for formate dehydrogenase (FDH) activity. Acts as a sulfur carrier protein that transfers sulfur from IscS to the molybdenum cofactor prior to its insertion into FDH.</text>
</comment>
<evidence type="ECO:0000313" key="4">
    <source>
        <dbReference type="EMBL" id="WRP17975.1"/>
    </source>
</evidence>
<comment type="similarity">
    <text evidence="3">Belongs to the FdhD family.</text>
</comment>
<evidence type="ECO:0000256" key="3">
    <source>
        <dbReference type="HAMAP-Rule" id="MF_00187"/>
    </source>
</evidence>
<name>A0ABZ1BZJ1_9FIRM</name>
<reference evidence="4 5" key="1">
    <citation type="journal article" date="2024" name="Front. Microbiol.">
        <title>Novel thermophilic genera Geochorda gen. nov. and Carboxydochorda gen. nov. from the deep terrestrial subsurface reveal the ecophysiological diversity in the class Limnochordia.</title>
        <authorList>
            <person name="Karnachuk O.V."/>
            <person name="Lukina A.P."/>
            <person name="Avakyan M.R."/>
            <person name="Kadnikov V.V."/>
            <person name="Begmatov S."/>
            <person name="Beletsky A.V."/>
            <person name="Vlasova K.G."/>
            <person name="Novikov A.A."/>
            <person name="Shcherbakova V.A."/>
            <person name="Mardanov A.V."/>
            <person name="Ravin N.V."/>
        </authorList>
    </citation>
    <scope>NUCLEOTIDE SEQUENCE [LARGE SCALE GENOMIC DNA]</scope>
    <source>
        <strain evidence="4 5">L945</strain>
    </source>
</reference>
<dbReference type="EMBL" id="CP141615">
    <property type="protein sequence ID" value="WRP17975.1"/>
    <property type="molecule type" value="Genomic_DNA"/>
</dbReference>
<organism evidence="4 5">
    <name type="scientific">Carboxydichorda subterranea</name>
    <dbReference type="NCBI Taxonomy" id="3109565"/>
    <lineage>
        <taxon>Bacteria</taxon>
        <taxon>Bacillati</taxon>
        <taxon>Bacillota</taxon>
        <taxon>Limnochordia</taxon>
        <taxon>Limnochordales</taxon>
        <taxon>Geochordaceae</taxon>
        <taxon>Carboxydichorda</taxon>
    </lineage>
</organism>